<feature type="domain" description="HD-GYP" evidence="3">
    <location>
        <begin position="148"/>
        <end position="359"/>
    </location>
</feature>
<name>A0A5S3XPE7_9GAMM</name>
<evidence type="ECO:0000259" key="3">
    <source>
        <dbReference type="PROSITE" id="PS51832"/>
    </source>
</evidence>
<dbReference type="Proteomes" id="UP000305730">
    <property type="component" value="Unassembled WGS sequence"/>
</dbReference>
<dbReference type="SUPFAM" id="SSF52172">
    <property type="entry name" value="CheY-like"/>
    <property type="match status" value="1"/>
</dbReference>
<dbReference type="AlphaFoldDB" id="A0A5S3XPE7"/>
<dbReference type="OrthoDB" id="9802066at2"/>
<organism evidence="5 7">
    <name type="scientific">Pseudoalteromonas citrea</name>
    <dbReference type="NCBI Taxonomy" id="43655"/>
    <lineage>
        <taxon>Bacteria</taxon>
        <taxon>Pseudomonadati</taxon>
        <taxon>Pseudomonadota</taxon>
        <taxon>Gammaproteobacteria</taxon>
        <taxon>Alteromonadales</taxon>
        <taxon>Pseudoalteromonadaceae</taxon>
        <taxon>Pseudoalteromonas</taxon>
    </lineage>
</organism>
<dbReference type="SMART" id="SM00448">
    <property type="entry name" value="REC"/>
    <property type="match status" value="1"/>
</dbReference>
<evidence type="ECO:0000313" key="4">
    <source>
        <dbReference type="EMBL" id="TMP44601.1"/>
    </source>
</evidence>
<feature type="modified residue" description="4-aspartylphosphate" evidence="1">
    <location>
        <position position="54"/>
    </location>
</feature>
<dbReference type="InterPro" id="IPR011006">
    <property type="entry name" value="CheY-like_superfamily"/>
</dbReference>
<reference evidence="5" key="3">
    <citation type="submission" date="2019-09" db="EMBL/GenBank/DDBJ databases">
        <title>Co-occurence of chitin degradation, pigmentation and bioactivity in marine Pseudoalteromonas.</title>
        <authorList>
            <person name="Sonnenschein E.C."/>
            <person name="Bech P.K."/>
        </authorList>
    </citation>
    <scope>NUCLEOTIDE SEQUENCE</scope>
    <source>
        <strain evidence="5">S2231</strain>
        <strain evidence="4">S2233</strain>
    </source>
</reference>
<dbReference type="InterPro" id="IPR052020">
    <property type="entry name" value="Cyclic_di-GMP/3'3'-cGAMP_PDE"/>
</dbReference>
<dbReference type="EMBL" id="PNCK01000020">
    <property type="protein sequence ID" value="TMP44601.1"/>
    <property type="molecule type" value="Genomic_DNA"/>
</dbReference>
<evidence type="ECO:0000256" key="1">
    <source>
        <dbReference type="PROSITE-ProRule" id="PRU00169"/>
    </source>
</evidence>
<protein>
    <submittedName>
        <fullName evidence="5">Two-component system response regulator</fullName>
    </submittedName>
</protein>
<dbReference type="Pfam" id="PF00072">
    <property type="entry name" value="Response_reg"/>
    <property type="match status" value="1"/>
</dbReference>
<dbReference type="Pfam" id="PF13487">
    <property type="entry name" value="HD_5"/>
    <property type="match status" value="1"/>
</dbReference>
<dbReference type="CDD" id="cd00077">
    <property type="entry name" value="HDc"/>
    <property type="match status" value="1"/>
</dbReference>
<feature type="domain" description="Response regulatory" evidence="2">
    <location>
        <begin position="6"/>
        <end position="121"/>
    </location>
</feature>
<dbReference type="PANTHER" id="PTHR45228">
    <property type="entry name" value="CYCLIC DI-GMP PHOSPHODIESTERASE TM_0186-RELATED"/>
    <property type="match status" value="1"/>
</dbReference>
<dbReference type="InterPro" id="IPR037522">
    <property type="entry name" value="HD_GYP_dom"/>
</dbReference>
<dbReference type="PROSITE" id="PS50110">
    <property type="entry name" value="RESPONSE_REGULATORY"/>
    <property type="match status" value="1"/>
</dbReference>
<dbReference type="SUPFAM" id="SSF109604">
    <property type="entry name" value="HD-domain/PDEase-like"/>
    <property type="match status" value="1"/>
</dbReference>
<proteinExistence type="predicted"/>
<dbReference type="GO" id="GO:0000160">
    <property type="term" value="P:phosphorelay signal transduction system"/>
    <property type="evidence" value="ECO:0007669"/>
    <property type="project" value="InterPro"/>
</dbReference>
<reference evidence="5 7" key="1">
    <citation type="submission" date="2017-12" db="EMBL/GenBank/DDBJ databases">
        <authorList>
            <person name="Paulsen S."/>
            <person name="Gram L.K."/>
        </authorList>
    </citation>
    <scope>NUCLEOTIDE SEQUENCE [LARGE SCALE GENOMIC DNA]</scope>
    <source>
        <strain evidence="5 7">S2231</strain>
        <strain evidence="4">S2233</strain>
    </source>
</reference>
<dbReference type="GO" id="GO:0008081">
    <property type="term" value="F:phosphoric diester hydrolase activity"/>
    <property type="evidence" value="ECO:0007669"/>
    <property type="project" value="UniProtKB-ARBA"/>
</dbReference>
<dbReference type="InterPro" id="IPR001789">
    <property type="entry name" value="Sig_transdc_resp-reg_receiver"/>
</dbReference>
<comment type="caution">
    <text evidence="5">The sequence shown here is derived from an EMBL/GenBank/DDBJ whole genome shotgun (WGS) entry which is preliminary data.</text>
</comment>
<keyword evidence="6" id="KW-1185">Reference proteome</keyword>
<dbReference type="InterPro" id="IPR003607">
    <property type="entry name" value="HD/PDEase_dom"/>
</dbReference>
<sequence length="360" mass="40951">MSDKYTVLVVDDAKENLAVMSQLLKDEYRVVVAKSGEQALSLLANQKIDIVLLDVVMPGMDGYQVIAHIKSQDNLKDLPVIFLTGKDSVEDEEKGFELGACDYINKPISPPIVKARVRTHIQNKRTRDFLQDQNIFLEKEIINRTEEMSRLQDATITAMASLAETRDQETGNHIRRTQLYVKLLADKLQTHEKYKDRLNIKLIDIFYKSAPLHDIGKVGIPDNILLKPGKLEVDEFEVMKKHTDFGFKAIEDAESEMGADDTFLKVAKEIAHYHHEKWDGSGYPDGLKGEEIPLSARLMAIADVYDALISKRVYKDAMSHEQAMKIISEGRGSHFDPDMIDAFFEIEHEFYDVAQKYTDG</sequence>
<evidence type="ECO:0000313" key="7">
    <source>
        <dbReference type="Proteomes" id="UP000307706"/>
    </source>
</evidence>
<evidence type="ECO:0000313" key="5">
    <source>
        <dbReference type="EMBL" id="TMP59126.1"/>
    </source>
</evidence>
<dbReference type="Gene3D" id="1.10.3210.10">
    <property type="entry name" value="Hypothetical protein af1432"/>
    <property type="match status" value="1"/>
</dbReference>
<keyword evidence="1" id="KW-0597">Phosphoprotein</keyword>
<dbReference type="PROSITE" id="PS51832">
    <property type="entry name" value="HD_GYP"/>
    <property type="match status" value="1"/>
</dbReference>
<dbReference type="RefSeq" id="WP_138595761.1">
    <property type="nucleotide sequence ID" value="NZ_PNCK01000020.1"/>
</dbReference>
<gene>
    <name evidence="5" type="ORF">CWB96_10345</name>
    <name evidence="4" type="ORF">CWB97_06040</name>
</gene>
<dbReference type="EMBL" id="PNCL01000049">
    <property type="protein sequence ID" value="TMP59126.1"/>
    <property type="molecule type" value="Genomic_DNA"/>
</dbReference>
<reference evidence="6 7" key="2">
    <citation type="submission" date="2019-06" db="EMBL/GenBank/DDBJ databases">
        <title>Co-occurence of chitin degradation, pigmentation and bioactivity in marine Pseudoalteromonas.</title>
        <authorList>
            <person name="Sonnenschein E.C."/>
            <person name="Bech P.K."/>
        </authorList>
    </citation>
    <scope>NUCLEOTIDE SEQUENCE [LARGE SCALE GENOMIC DNA]</scope>
    <source>
        <strain evidence="7">S2231</strain>
        <strain evidence="6">S2233</strain>
    </source>
</reference>
<dbReference type="PANTHER" id="PTHR45228:SF5">
    <property type="entry name" value="CYCLIC DI-GMP PHOSPHODIESTERASE VC_1348-RELATED"/>
    <property type="match status" value="1"/>
</dbReference>
<dbReference type="SMART" id="SM00471">
    <property type="entry name" value="HDc"/>
    <property type="match status" value="1"/>
</dbReference>
<evidence type="ECO:0000259" key="2">
    <source>
        <dbReference type="PROSITE" id="PS50110"/>
    </source>
</evidence>
<dbReference type="Gene3D" id="3.40.50.2300">
    <property type="match status" value="1"/>
</dbReference>
<dbReference type="Proteomes" id="UP000307706">
    <property type="component" value="Unassembled WGS sequence"/>
</dbReference>
<evidence type="ECO:0000313" key="6">
    <source>
        <dbReference type="Proteomes" id="UP000305730"/>
    </source>
</evidence>
<accession>A0A5S3XPE7</accession>